<dbReference type="EMBL" id="FNOP01000029">
    <property type="protein sequence ID" value="SDX36827.1"/>
    <property type="molecule type" value="Genomic_DNA"/>
</dbReference>
<dbReference type="InterPro" id="IPR051796">
    <property type="entry name" value="ISF_SsuE-like"/>
</dbReference>
<dbReference type="RefSeq" id="WP_074708559.1">
    <property type="nucleotide sequence ID" value="NZ_FNOP01000029.1"/>
</dbReference>
<evidence type="ECO:0000313" key="5">
    <source>
        <dbReference type="Proteomes" id="UP000182379"/>
    </source>
</evidence>
<dbReference type="Pfam" id="PF03358">
    <property type="entry name" value="FMN_red"/>
    <property type="match status" value="1"/>
</dbReference>
<dbReference type="PANTHER" id="PTHR43278:SF2">
    <property type="entry name" value="IRON-SULFUR FLAVOPROTEIN"/>
    <property type="match status" value="1"/>
</dbReference>
<sequence>MKIIAINGSPRRSGNTSAMLQKALEGAAAAGAETEIINLYSLTYKGCISCFYCKRKDKKHGTCIVKDDLAPVLERVKAADALIFGSPIYFMNLTAQMQAFLERFFFSQYIYSREIPSVLGKKIPSAFLYTMNATVEQMEQFHLKESLAAYEWAAANALGVEPYRFYDCNTLQFSDYSQYESSIFSEQDKRDYHAKYGKELEEKASQLGRQLIQDAQENIISHKGM</sequence>
<evidence type="ECO:0000313" key="4">
    <source>
        <dbReference type="EMBL" id="SDX36827.1"/>
    </source>
</evidence>
<evidence type="ECO:0000256" key="2">
    <source>
        <dbReference type="ARBA" id="ARBA00022643"/>
    </source>
</evidence>
<organism evidence="4 5">
    <name type="scientific">Acidaminococcus fermentans</name>
    <dbReference type="NCBI Taxonomy" id="905"/>
    <lineage>
        <taxon>Bacteria</taxon>
        <taxon>Bacillati</taxon>
        <taxon>Bacillota</taxon>
        <taxon>Negativicutes</taxon>
        <taxon>Acidaminococcales</taxon>
        <taxon>Acidaminococcaceae</taxon>
        <taxon>Acidaminococcus</taxon>
    </lineage>
</organism>
<comment type="caution">
    <text evidence="4">The sequence shown here is derived from an EMBL/GenBank/DDBJ whole genome shotgun (WGS) entry which is preliminary data.</text>
</comment>
<protein>
    <submittedName>
        <fullName evidence="4">NADPH-dependent FMN reductase</fullName>
    </submittedName>
</protein>
<accession>A0A1H3B4F9</accession>
<dbReference type="Proteomes" id="UP000182379">
    <property type="component" value="Unassembled WGS sequence"/>
</dbReference>
<dbReference type="SUPFAM" id="SSF52218">
    <property type="entry name" value="Flavoproteins"/>
    <property type="match status" value="1"/>
</dbReference>
<dbReference type="AlphaFoldDB" id="A0A1H3B4F9"/>
<dbReference type="Gene3D" id="3.40.50.360">
    <property type="match status" value="1"/>
</dbReference>
<gene>
    <name evidence="4" type="ORF">SAMN05216495_1292</name>
</gene>
<dbReference type="GO" id="GO:0016491">
    <property type="term" value="F:oxidoreductase activity"/>
    <property type="evidence" value="ECO:0007669"/>
    <property type="project" value="InterPro"/>
</dbReference>
<keyword evidence="2" id="KW-0288">FMN</keyword>
<proteinExistence type="predicted"/>
<dbReference type="InterPro" id="IPR029039">
    <property type="entry name" value="Flavoprotein-like_sf"/>
</dbReference>
<evidence type="ECO:0000259" key="3">
    <source>
        <dbReference type="Pfam" id="PF03358"/>
    </source>
</evidence>
<reference evidence="4 5" key="1">
    <citation type="submission" date="2016-10" db="EMBL/GenBank/DDBJ databases">
        <authorList>
            <person name="Varghese N."/>
            <person name="Submissions S."/>
        </authorList>
    </citation>
    <scope>NUCLEOTIDE SEQUENCE [LARGE SCALE GENOMIC DNA]</scope>
    <source>
        <strain evidence="4 5">WCC6</strain>
    </source>
</reference>
<dbReference type="InterPro" id="IPR005025">
    <property type="entry name" value="FMN_Rdtase-like_dom"/>
</dbReference>
<name>A0A1H3B4F9_ACIFE</name>
<dbReference type="PANTHER" id="PTHR43278">
    <property type="entry name" value="NAD(P)H-DEPENDENT FMN-CONTAINING OXIDOREDUCTASE YWQN-RELATED"/>
    <property type="match status" value="1"/>
</dbReference>
<keyword evidence="1" id="KW-0285">Flavoprotein</keyword>
<evidence type="ECO:0000256" key="1">
    <source>
        <dbReference type="ARBA" id="ARBA00022630"/>
    </source>
</evidence>
<feature type="domain" description="NADPH-dependent FMN reductase-like" evidence="3">
    <location>
        <begin position="1"/>
        <end position="113"/>
    </location>
</feature>